<sequence>MVIVEKIWIFISTLISGLLACYTDLIPALVFFIISTCLDTATSIHAQAMVKGLIFNPFKKYFWNEISSSGLRNWMKKVFWEYGVYLIISFVIDQCVFKNLTLFNTFGRELTLPVLAIYLFAFIETWSIGENIERAGGINIFKKILHLIPDKYQKIFKS</sequence>
<gene>
    <name evidence="2" type="ORF">FUA48_10990</name>
</gene>
<keyword evidence="3" id="KW-1185">Reference proteome</keyword>
<feature type="transmembrane region" description="Helical" evidence="1">
    <location>
        <begin position="7"/>
        <end position="34"/>
    </location>
</feature>
<evidence type="ECO:0000256" key="1">
    <source>
        <dbReference type="SAM" id="Phobius"/>
    </source>
</evidence>
<feature type="transmembrane region" description="Helical" evidence="1">
    <location>
        <begin position="110"/>
        <end position="129"/>
    </location>
</feature>
<feature type="transmembrane region" description="Helical" evidence="1">
    <location>
        <begin position="82"/>
        <end position="103"/>
    </location>
</feature>
<dbReference type="KEGG" id="fak:FUA48_10990"/>
<dbReference type="EMBL" id="CP042831">
    <property type="protein sequence ID" value="QEE50085.1"/>
    <property type="molecule type" value="Genomic_DNA"/>
</dbReference>
<accession>A0A5B9FSZ4</accession>
<keyword evidence="1" id="KW-0812">Transmembrane</keyword>
<dbReference type="Proteomes" id="UP000321222">
    <property type="component" value="Chromosome"/>
</dbReference>
<dbReference type="OrthoDB" id="1366762at2"/>
<keyword evidence="1" id="KW-0472">Membrane</keyword>
<protein>
    <recommendedName>
        <fullName evidence="4">Holin</fullName>
    </recommendedName>
</protein>
<organism evidence="2 3">
    <name type="scientific">Flavobacterium alkalisoli</name>
    <dbReference type="NCBI Taxonomy" id="2602769"/>
    <lineage>
        <taxon>Bacteria</taxon>
        <taxon>Pseudomonadati</taxon>
        <taxon>Bacteroidota</taxon>
        <taxon>Flavobacteriia</taxon>
        <taxon>Flavobacteriales</taxon>
        <taxon>Flavobacteriaceae</taxon>
        <taxon>Flavobacterium</taxon>
    </lineage>
</organism>
<name>A0A5B9FSZ4_9FLAO</name>
<evidence type="ECO:0000313" key="2">
    <source>
        <dbReference type="EMBL" id="QEE50085.1"/>
    </source>
</evidence>
<reference evidence="2 3" key="1">
    <citation type="submission" date="2019-08" db="EMBL/GenBank/DDBJ databases">
        <title>Flavobacterium alkalisoli sp. nov., isolated from rhizosphere soil of Suaeda salsa.</title>
        <authorList>
            <person name="Sun J.-Q."/>
            <person name="Xu L."/>
        </authorList>
    </citation>
    <scope>NUCLEOTIDE SEQUENCE [LARGE SCALE GENOMIC DNA]</scope>
    <source>
        <strain evidence="2 3">XS-5</strain>
    </source>
</reference>
<evidence type="ECO:0000313" key="3">
    <source>
        <dbReference type="Proteomes" id="UP000321222"/>
    </source>
</evidence>
<dbReference type="PROSITE" id="PS51257">
    <property type="entry name" value="PROKAR_LIPOPROTEIN"/>
    <property type="match status" value="1"/>
</dbReference>
<dbReference type="AlphaFoldDB" id="A0A5B9FSZ4"/>
<proteinExistence type="predicted"/>
<keyword evidence="1" id="KW-1133">Transmembrane helix</keyword>
<evidence type="ECO:0008006" key="4">
    <source>
        <dbReference type="Google" id="ProtNLM"/>
    </source>
</evidence>